<name>A0A426ZGJ8_ENSVE</name>
<dbReference type="PANTHER" id="PTHR31860:SF19">
    <property type="entry name" value="OS04G0677400 PROTEIN"/>
    <property type="match status" value="1"/>
</dbReference>
<reference evidence="1 2" key="1">
    <citation type="journal article" date="2014" name="Agronomy (Basel)">
        <title>A Draft Genome Sequence for Ensete ventricosum, the Drought-Tolerant Tree Against Hunger.</title>
        <authorList>
            <person name="Harrison J."/>
            <person name="Moore K.A."/>
            <person name="Paszkiewicz K."/>
            <person name="Jones T."/>
            <person name="Grant M."/>
            <person name="Ambacheew D."/>
            <person name="Muzemil S."/>
            <person name="Studholme D.J."/>
        </authorList>
    </citation>
    <scope>NUCLEOTIDE SEQUENCE [LARGE SCALE GENOMIC DNA]</scope>
</reference>
<dbReference type="PANTHER" id="PTHR31860">
    <property type="entry name" value="HEAT-INDUCIBLE TRANSCRIPTION REPRESSOR (DUF639)-RELATED"/>
    <property type="match status" value="1"/>
</dbReference>
<dbReference type="AlphaFoldDB" id="A0A426ZGJ8"/>
<organism evidence="1 2">
    <name type="scientific">Ensete ventricosum</name>
    <name type="common">Abyssinian banana</name>
    <name type="synonym">Musa ensete</name>
    <dbReference type="NCBI Taxonomy" id="4639"/>
    <lineage>
        <taxon>Eukaryota</taxon>
        <taxon>Viridiplantae</taxon>
        <taxon>Streptophyta</taxon>
        <taxon>Embryophyta</taxon>
        <taxon>Tracheophyta</taxon>
        <taxon>Spermatophyta</taxon>
        <taxon>Magnoliopsida</taxon>
        <taxon>Liliopsida</taxon>
        <taxon>Zingiberales</taxon>
        <taxon>Musaceae</taxon>
        <taxon>Ensete</taxon>
    </lineage>
</organism>
<evidence type="ECO:0000313" key="2">
    <source>
        <dbReference type="Proteomes" id="UP000287651"/>
    </source>
</evidence>
<gene>
    <name evidence="1" type="ORF">B296_00004785</name>
</gene>
<protein>
    <submittedName>
        <fullName evidence="1">Uncharacterized protein</fullName>
    </submittedName>
</protein>
<dbReference type="EMBL" id="AMZH03006722">
    <property type="protein sequence ID" value="RRT63102.1"/>
    <property type="molecule type" value="Genomic_DNA"/>
</dbReference>
<comment type="caution">
    <text evidence="1">The sequence shown here is derived from an EMBL/GenBank/DDBJ whole genome shotgun (WGS) entry which is preliminary data.</text>
</comment>
<dbReference type="Proteomes" id="UP000287651">
    <property type="component" value="Unassembled WGS sequence"/>
</dbReference>
<proteinExistence type="predicted"/>
<evidence type="ECO:0000313" key="1">
    <source>
        <dbReference type="EMBL" id="RRT63102.1"/>
    </source>
</evidence>
<accession>A0A426ZGJ8</accession>
<sequence>MGILELVLHGGCDKKEEEAEMEGDLPNLSSVASSVIRRCSRLRRAEMLAYLGVKKGIIDRHSRFRILLLSVEQLQQSFEDELPDHSNQPTSYARSLVEYCAYKALRVETQRPDHLADKGFSLLTFDMMLAWEAPDTETEFLLDVRHLSTFTASYLQNPLKFITCLSATIFYF</sequence>